<gene>
    <name evidence="1" type="ORF">Enr10x_02540</name>
</gene>
<protein>
    <submittedName>
        <fullName evidence="1">Uncharacterized protein</fullName>
    </submittedName>
</protein>
<name>A0A517Q004_9PLAN</name>
<dbReference type="AlphaFoldDB" id="A0A517Q004"/>
<organism evidence="1 2">
    <name type="scientific">Gimesia panareensis</name>
    <dbReference type="NCBI Taxonomy" id="2527978"/>
    <lineage>
        <taxon>Bacteria</taxon>
        <taxon>Pseudomonadati</taxon>
        <taxon>Planctomycetota</taxon>
        <taxon>Planctomycetia</taxon>
        <taxon>Planctomycetales</taxon>
        <taxon>Planctomycetaceae</taxon>
        <taxon>Gimesia</taxon>
    </lineage>
</organism>
<evidence type="ECO:0000313" key="1">
    <source>
        <dbReference type="EMBL" id="QDT24960.1"/>
    </source>
</evidence>
<proteinExistence type="predicted"/>
<sequence>MFNSKKFPHLMYALQTIIVQMKSEAIQANHRELADYLETVVDLPRLLASDQDETEAIRQLIMDAGQIDRLSVNALDAFDEEEPPY</sequence>
<keyword evidence="2" id="KW-1185">Reference proteome</keyword>
<evidence type="ECO:0000313" key="2">
    <source>
        <dbReference type="Proteomes" id="UP000315647"/>
    </source>
</evidence>
<accession>A0A517Q004</accession>
<dbReference type="Proteomes" id="UP000315647">
    <property type="component" value="Chromosome"/>
</dbReference>
<dbReference type="EMBL" id="CP037421">
    <property type="protein sequence ID" value="QDT24960.1"/>
    <property type="molecule type" value="Genomic_DNA"/>
</dbReference>
<reference evidence="1 2" key="1">
    <citation type="submission" date="2019-03" db="EMBL/GenBank/DDBJ databases">
        <title>Deep-cultivation of Planctomycetes and their phenomic and genomic characterization uncovers novel biology.</title>
        <authorList>
            <person name="Wiegand S."/>
            <person name="Jogler M."/>
            <person name="Boedeker C."/>
            <person name="Pinto D."/>
            <person name="Vollmers J."/>
            <person name="Rivas-Marin E."/>
            <person name="Kohn T."/>
            <person name="Peeters S.H."/>
            <person name="Heuer A."/>
            <person name="Rast P."/>
            <person name="Oberbeckmann S."/>
            <person name="Bunk B."/>
            <person name="Jeske O."/>
            <person name="Meyerdierks A."/>
            <person name="Storesund J.E."/>
            <person name="Kallscheuer N."/>
            <person name="Luecker S."/>
            <person name="Lage O.M."/>
            <person name="Pohl T."/>
            <person name="Merkel B.J."/>
            <person name="Hornburger P."/>
            <person name="Mueller R.-W."/>
            <person name="Bruemmer F."/>
            <person name="Labrenz M."/>
            <person name="Spormann A.M."/>
            <person name="Op den Camp H."/>
            <person name="Overmann J."/>
            <person name="Amann R."/>
            <person name="Jetten M.S.M."/>
            <person name="Mascher T."/>
            <person name="Medema M.H."/>
            <person name="Devos D.P."/>
            <person name="Kaster A.-K."/>
            <person name="Ovreas L."/>
            <person name="Rohde M."/>
            <person name="Galperin M.Y."/>
            <person name="Jogler C."/>
        </authorList>
    </citation>
    <scope>NUCLEOTIDE SEQUENCE [LARGE SCALE GENOMIC DNA]</scope>
    <source>
        <strain evidence="1 2">Enr10</strain>
    </source>
</reference>